<protein>
    <submittedName>
        <fullName evidence="1">Uncharacterized protein</fullName>
    </submittedName>
</protein>
<sequence>MTKDKKRKAAIREAARASGRRYTAVAREMAAAAPAVFQLGALLAECASLPPVRSDWSDCPPEYAPEAFESKLIGTIVPYGAVLELAGLLSGDGREARLTVESADPEYGAVVTCGRRRFWLLSQGNTWPLCEIPGCSHHPDHPTFTHCDEHLTRCGAIDLVNMAQAWSHDRSETRREDRANAGGSTEADVLVKAALATGWYDVVTEDILQGLFGDPDIFEDMYWDADECSKMRDARDREAARLRAVAEAEVRRLRSESDTCVGVSCFQGLRGWSGTRPVNLCPECAPPGKQPHPLTERLLNMWGLGQ</sequence>
<organism evidence="1 2">
    <name type="scientific">Streptomyces adustus</name>
    <dbReference type="NCBI Taxonomy" id="1609272"/>
    <lineage>
        <taxon>Bacteria</taxon>
        <taxon>Bacillati</taxon>
        <taxon>Actinomycetota</taxon>
        <taxon>Actinomycetes</taxon>
        <taxon>Kitasatosporales</taxon>
        <taxon>Streptomycetaceae</taxon>
        <taxon>Streptomyces</taxon>
    </lineage>
</organism>
<accession>A0A5N8V7T4</accession>
<dbReference type="OrthoDB" id="4227824at2"/>
<reference evidence="1 2" key="1">
    <citation type="submission" date="2019-07" db="EMBL/GenBank/DDBJ databases">
        <title>New species of Amycolatopsis and Streptomyces.</title>
        <authorList>
            <person name="Duangmal K."/>
            <person name="Teo W.F.A."/>
            <person name="Lipun K."/>
        </authorList>
    </citation>
    <scope>NUCLEOTIDE SEQUENCE [LARGE SCALE GENOMIC DNA]</scope>
    <source>
        <strain evidence="1 2">NBRC 109810</strain>
    </source>
</reference>
<gene>
    <name evidence="1" type="ORF">FNH09_08415</name>
</gene>
<name>A0A5N8V7T4_9ACTN</name>
<comment type="caution">
    <text evidence="1">The sequence shown here is derived from an EMBL/GenBank/DDBJ whole genome shotgun (WGS) entry which is preliminary data.</text>
</comment>
<dbReference type="AlphaFoldDB" id="A0A5N8V7T4"/>
<proteinExistence type="predicted"/>
<dbReference type="EMBL" id="VJZD01000023">
    <property type="protein sequence ID" value="MPY31321.1"/>
    <property type="molecule type" value="Genomic_DNA"/>
</dbReference>
<evidence type="ECO:0000313" key="1">
    <source>
        <dbReference type="EMBL" id="MPY31321.1"/>
    </source>
</evidence>
<evidence type="ECO:0000313" key="2">
    <source>
        <dbReference type="Proteomes" id="UP000325849"/>
    </source>
</evidence>
<dbReference type="RefSeq" id="WP_152886118.1">
    <property type="nucleotide sequence ID" value="NZ_VJZD01000023.1"/>
</dbReference>
<keyword evidence="2" id="KW-1185">Reference proteome</keyword>
<dbReference type="Proteomes" id="UP000325849">
    <property type="component" value="Unassembled WGS sequence"/>
</dbReference>